<evidence type="ECO:0000259" key="4">
    <source>
        <dbReference type="Pfam" id="PF20253"/>
    </source>
</evidence>
<dbReference type="SUPFAM" id="SSF69318">
    <property type="entry name" value="Integrin alpha N-terminal domain"/>
    <property type="match status" value="1"/>
</dbReference>
<evidence type="ECO:0000256" key="1">
    <source>
        <dbReference type="ARBA" id="ARBA00022729"/>
    </source>
</evidence>
<dbReference type="InterPro" id="IPR008701">
    <property type="entry name" value="NPP1"/>
</dbReference>
<feature type="region of interest" description="Disordered" evidence="2">
    <location>
        <begin position="791"/>
        <end position="840"/>
    </location>
</feature>
<dbReference type="Gene3D" id="3.40.50.1110">
    <property type="entry name" value="SGNH hydrolase"/>
    <property type="match status" value="1"/>
</dbReference>
<evidence type="ECO:0000259" key="3">
    <source>
        <dbReference type="Pfam" id="PF13472"/>
    </source>
</evidence>
<dbReference type="InterPro" id="IPR013517">
    <property type="entry name" value="FG-GAP"/>
</dbReference>
<feature type="compositionally biased region" description="Low complexity" evidence="2">
    <location>
        <begin position="791"/>
        <end position="803"/>
    </location>
</feature>
<proteinExistence type="predicted"/>
<dbReference type="InterPro" id="IPR046539">
    <property type="entry name" value="DUF6604"/>
</dbReference>
<feature type="region of interest" description="Disordered" evidence="2">
    <location>
        <begin position="283"/>
        <end position="319"/>
    </location>
</feature>
<keyword evidence="6" id="KW-1185">Reference proteome</keyword>
<dbReference type="CDD" id="cd01833">
    <property type="entry name" value="XynB_like"/>
    <property type="match status" value="1"/>
</dbReference>
<dbReference type="Pfam" id="PF13517">
    <property type="entry name" value="FG-GAP_3"/>
    <property type="match status" value="1"/>
</dbReference>
<feature type="domain" description="DUF6604" evidence="4">
    <location>
        <begin position="796"/>
        <end position="1046"/>
    </location>
</feature>
<accession>A0A9W8RL97</accession>
<evidence type="ECO:0008006" key="7">
    <source>
        <dbReference type="Google" id="ProtNLM"/>
    </source>
</evidence>
<dbReference type="PANTHER" id="PTHR38795:SF1">
    <property type="entry name" value="DUF6604 DOMAIN-CONTAINING PROTEIN"/>
    <property type="match status" value="1"/>
</dbReference>
<evidence type="ECO:0000313" key="6">
    <source>
        <dbReference type="Proteomes" id="UP001152049"/>
    </source>
</evidence>
<comment type="caution">
    <text evidence="5">The sequence shown here is derived from an EMBL/GenBank/DDBJ whole genome shotgun (WGS) entry which is preliminary data.</text>
</comment>
<dbReference type="OrthoDB" id="89086at2759"/>
<dbReference type="Pfam" id="PF13472">
    <property type="entry name" value="Lipase_GDSL_2"/>
    <property type="match status" value="1"/>
</dbReference>
<feature type="compositionally biased region" description="Basic residues" evidence="2">
    <location>
        <begin position="809"/>
        <end position="821"/>
    </location>
</feature>
<sequence length="1618" mass="177297">MPSSISSRNGQRALAKTALWLLGAAIFSPSNALTLRQLANPPTKLPKWATEKDLRYQPALDFDTDSCYNVPAIGCDKSVSKGLAEDSGLVEGCRDEADLDNSNVYSRQRCNNGWCAYMYDYYFEKDYAQGPGTGHRHDWEHIIVFVPEDSTKQKIVCPSAHGGYECRDADEVRWHNNDHPKIVYHKDGPSTHAFRFANAADDTLENHKKQWQLADLVSWNGFPTPEHRSELDNHDFESAVFGIGKNFGTELAKLVDDRCIKSAGTSICIAPVLSIGLDQWIDEGSPGNLPPNDGCNPPSDPEPDPEPEPEPKRPDLRVLPLGDSITNGFGSTNDAGYRGAFYSLATENADNVVDMIGSVRSGDAEDADHEGHNGAKIAEISNYAEPVLPQRPNVVLLHAGTNDMGSDAGAVGAVNRLMSLVDMIITKCPDATVLVARITPSTNSGTQARINTFNDGIEDALKSRADDGKKVLVVYMDKAVSTADLGDGLHPNDLGYIKMAAVWWDGVQQAFKKNWIKEPVAGQPPDNGGGGVVCGKVPTWIPQGTVASGGGQGSAALDNNATGVFMTDIDGDGRDDYLHVSEDGEVYMYWNVGKAPDSGPNAGKVQWKPIGVIASGGGAKGHQVRFADIDGDGRSEFIWVKDSGSATVWWNKGFAADGEVKVIWGPAAGEEIATGIGDGQGVRFADMNGDGKADFIHLADNGAATLYINQGRRGTGGWGWWNWGVIASGVGTSRENIRFADLNGDGRDDYIAVSATGGLNAWYNRGPQNQNWATVAPLVWWNPGSIASGQINSQLQQSQPQQSAATGRLKGKARTAAKKNKAKAEAKSSAAPTSKPAPKTSPVSRYIIAIKDFIPLAECISAYKPKNPALSVPHAFFNTLNRVISVRSSFSAELNRHEVEPDTKSDARHAYFVDILEKVREVLKPFTPATASSSSDAEGVDKLTNKFDALEVYEPSEEFLNAPDIQRPETTEQDKVAYEAEPSPSLDDALVAFSMMCRDLQGIRNFITGIWSPLPGQDGASYDPAVLAVVTNTGLEFASNIIEDMSPVFKEYGGAVAICQQYLKRILQTDNVNNWIGGDASSQDAQYKLGSLSYFNVVSFFETLATVPWQKTAPIFPEGSFGAYDPQSDWASKTAPQKYQEDMIIITELYWETLGLFDYVPHYPISDEFIRGVKEFKETKEIPFSLVFAAQVNLDIHHSIRGYTETLVTNTLKRISTMNAPLQSAIAMHKDLKSPHWSASNDKLMKTTEEIISVFLEDPMHKAKTLMGRRDPKAREIAQGTKKHRLLRMSPIITGLALYHFRAEIYDIGLALTNSWGSIILPAHLYNAVNEEGSSQCYWIDMESLWETFGEKQFFVGGKPENISDYVTRYYLQIGFSASEFTNKRRASKKVGIDSFSRAGTRFLTAVAPTHQYLKERYQNNANRMNWSAETIGDMLSRTLENEGGPTMFKNKTKGKAQAAATNVRAPPTEVLASLGIALEDELKELAFTYLLMHRLNWVTMTQIKAGYDGILRASLGPAYMQHEWQVPFVAGHIFSLAEGINGHDETIFELTGKVFDALQGTGALGICTRQMHTLIGRDNDVPQHVLDMLEQMSILVDLSEGSWMEEEEESHGHIVYG</sequence>
<evidence type="ECO:0000256" key="2">
    <source>
        <dbReference type="SAM" id="MobiDB-lite"/>
    </source>
</evidence>
<dbReference type="Pfam" id="PF20253">
    <property type="entry name" value="DUF6604"/>
    <property type="match status" value="1"/>
</dbReference>
<dbReference type="InterPro" id="IPR036514">
    <property type="entry name" value="SGNH_hydro_sf"/>
</dbReference>
<gene>
    <name evidence="5" type="ORF">NW762_013197</name>
</gene>
<dbReference type="Proteomes" id="UP001152049">
    <property type="component" value="Unassembled WGS sequence"/>
</dbReference>
<organism evidence="5 6">
    <name type="scientific">Fusarium torreyae</name>
    <dbReference type="NCBI Taxonomy" id="1237075"/>
    <lineage>
        <taxon>Eukaryota</taxon>
        <taxon>Fungi</taxon>
        <taxon>Dikarya</taxon>
        <taxon>Ascomycota</taxon>
        <taxon>Pezizomycotina</taxon>
        <taxon>Sordariomycetes</taxon>
        <taxon>Hypocreomycetidae</taxon>
        <taxon>Hypocreales</taxon>
        <taxon>Nectriaceae</taxon>
        <taxon>Fusarium</taxon>
    </lineage>
</organism>
<evidence type="ECO:0000313" key="5">
    <source>
        <dbReference type="EMBL" id="KAJ4247520.1"/>
    </source>
</evidence>
<dbReference type="PANTHER" id="PTHR38795">
    <property type="entry name" value="DUF6604 DOMAIN-CONTAINING PROTEIN"/>
    <property type="match status" value="1"/>
</dbReference>
<keyword evidence="1" id="KW-0732">Signal</keyword>
<dbReference type="Pfam" id="PF05630">
    <property type="entry name" value="NPP1"/>
    <property type="match status" value="1"/>
</dbReference>
<dbReference type="InterPro" id="IPR013830">
    <property type="entry name" value="SGNH_hydro"/>
</dbReference>
<dbReference type="InterPro" id="IPR028994">
    <property type="entry name" value="Integrin_alpha_N"/>
</dbReference>
<feature type="compositionally biased region" description="Low complexity" evidence="2">
    <location>
        <begin position="827"/>
        <end position="840"/>
    </location>
</feature>
<dbReference type="EMBL" id="JAOQAZ010000039">
    <property type="protein sequence ID" value="KAJ4247520.1"/>
    <property type="molecule type" value="Genomic_DNA"/>
</dbReference>
<reference evidence="5" key="1">
    <citation type="submission" date="2022-09" db="EMBL/GenBank/DDBJ databases">
        <title>Fusarium specimens isolated from Avocado Roots.</title>
        <authorList>
            <person name="Stajich J."/>
            <person name="Roper C."/>
            <person name="Heimlech-Rivalta G."/>
        </authorList>
    </citation>
    <scope>NUCLEOTIDE SEQUENCE</scope>
    <source>
        <strain evidence="5">CF00136</strain>
    </source>
</reference>
<name>A0A9W8RL97_9HYPO</name>
<dbReference type="SUPFAM" id="SSF52266">
    <property type="entry name" value="SGNH hydrolase"/>
    <property type="match status" value="1"/>
</dbReference>
<protein>
    <recommendedName>
        <fullName evidence="7">SGNH hydrolase-type esterase domain-containing protein</fullName>
    </recommendedName>
</protein>
<feature type="domain" description="SGNH hydrolase-type esterase" evidence="3">
    <location>
        <begin position="321"/>
        <end position="496"/>
    </location>
</feature>